<evidence type="ECO:0000259" key="8">
    <source>
        <dbReference type="PROSITE" id="PS51059"/>
    </source>
</evidence>
<keyword evidence="11" id="KW-1185">Reference proteome</keyword>
<evidence type="ECO:0000313" key="11">
    <source>
        <dbReference type="Proteomes" id="UP000314982"/>
    </source>
</evidence>
<dbReference type="GO" id="GO:0010629">
    <property type="term" value="P:negative regulation of gene expression"/>
    <property type="evidence" value="ECO:0007669"/>
    <property type="project" value="TreeGrafter"/>
</dbReference>
<dbReference type="PANTHER" id="PTHR14453">
    <property type="entry name" value="PARP/ZINC FINGER CCCH TYPE DOMAIN CONTAINING PROTEIN"/>
    <property type="match status" value="1"/>
</dbReference>
<feature type="domain" description="PARP catalytic" evidence="8">
    <location>
        <begin position="208"/>
        <end position="396"/>
    </location>
</feature>
<accession>A0A4W5MBU7</accession>
<dbReference type="CDD" id="cd01439">
    <property type="entry name" value="TCCD_inducible_PARP_like"/>
    <property type="match status" value="1"/>
</dbReference>
<dbReference type="Gene3D" id="3.90.228.10">
    <property type="match status" value="1"/>
</dbReference>
<dbReference type="Proteomes" id="UP000314982">
    <property type="component" value="Unassembled WGS sequence"/>
</dbReference>
<comment type="subcellular location">
    <subcellularLocation>
        <location evidence="1">Nucleus</location>
    </subcellularLocation>
</comment>
<keyword evidence="5" id="KW-0539">Nucleus</keyword>
<dbReference type="GO" id="GO:0060335">
    <property type="term" value="P:positive regulation of type II interferon-mediated signaling pathway"/>
    <property type="evidence" value="ECO:0007669"/>
    <property type="project" value="TreeGrafter"/>
</dbReference>
<keyword evidence="2 7" id="KW-0328">Glycosyltransferase</keyword>
<dbReference type="GO" id="GO:0044389">
    <property type="term" value="F:ubiquitin-like protein ligase binding"/>
    <property type="evidence" value="ECO:0007669"/>
    <property type="project" value="TreeGrafter"/>
</dbReference>
<dbReference type="PROSITE" id="PS51059">
    <property type="entry name" value="PARP_CATALYTIC"/>
    <property type="match status" value="1"/>
</dbReference>
<dbReference type="AlphaFoldDB" id="A0A4W5MBU7"/>
<dbReference type="Pfam" id="PF00644">
    <property type="entry name" value="PARP"/>
    <property type="match status" value="1"/>
</dbReference>
<dbReference type="SUPFAM" id="SSF56399">
    <property type="entry name" value="ADP-ribosylation"/>
    <property type="match status" value="1"/>
</dbReference>
<evidence type="ECO:0000256" key="5">
    <source>
        <dbReference type="ARBA" id="ARBA00023242"/>
    </source>
</evidence>
<dbReference type="SUPFAM" id="SSF52949">
    <property type="entry name" value="Macro domain-like"/>
    <property type="match status" value="1"/>
</dbReference>
<name>A0A4W5MBU7_9TELE</name>
<dbReference type="InterPro" id="IPR052056">
    <property type="entry name" value="Mono-ARTD/PARP"/>
</dbReference>
<evidence type="ECO:0000256" key="7">
    <source>
        <dbReference type="RuleBase" id="RU362114"/>
    </source>
</evidence>
<dbReference type="CDD" id="cd02907">
    <property type="entry name" value="Macro_Af1521_BAL-like"/>
    <property type="match status" value="1"/>
</dbReference>
<dbReference type="GO" id="GO:0005634">
    <property type="term" value="C:nucleus"/>
    <property type="evidence" value="ECO:0007669"/>
    <property type="project" value="UniProtKB-SubCell"/>
</dbReference>
<evidence type="ECO:0000313" key="10">
    <source>
        <dbReference type="Ensembl" id="ENSHHUP00000036241.1"/>
    </source>
</evidence>
<proteinExistence type="inferred from homology"/>
<dbReference type="GO" id="GO:1990404">
    <property type="term" value="F:NAD+-protein mono-ADP-ribosyltransferase activity"/>
    <property type="evidence" value="ECO:0007669"/>
    <property type="project" value="TreeGrafter"/>
</dbReference>
<dbReference type="GO" id="GO:0003714">
    <property type="term" value="F:transcription corepressor activity"/>
    <property type="evidence" value="ECO:0007669"/>
    <property type="project" value="TreeGrafter"/>
</dbReference>
<dbReference type="GO" id="GO:0070212">
    <property type="term" value="P:protein poly-ADP-ribosylation"/>
    <property type="evidence" value="ECO:0007669"/>
    <property type="project" value="TreeGrafter"/>
</dbReference>
<keyword evidence="3 7" id="KW-0808">Transferase</keyword>
<evidence type="ECO:0000256" key="1">
    <source>
        <dbReference type="ARBA" id="ARBA00004123"/>
    </source>
</evidence>
<reference evidence="11" key="1">
    <citation type="submission" date="2018-06" db="EMBL/GenBank/DDBJ databases">
        <title>Genome assembly of Danube salmon.</title>
        <authorList>
            <person name="Macqueen D.J."/>
            <person name="Gundappa M.K."/>
        </authorList>
    </citation>
    <scope>NUCLEOTIDE SEQUENCE [LARGE SCALE GENOMIC DNA]</scope>
</reference>
<keyword evidence="4 7" id="KW-0520">NAD</keyword>
<dbReference type="GeneTree" id="ENSGT00940000154311"/>
<dbReference type="Gene3D" id="3.40.220.10">
    <property type="entry name" value="Leucine Aminopeptidase, subunit E, domain 1"/>
    <property type="match status" value="1"/>
</dbReference>
<dbReference type="EC" id="2.4.2.-" evidence="7"/>
<feature type="domain" description="Macro" evidence="9">
    <location>
        <begin position="91"/>
        <end position="249"/>
    </location>
</feature>
<evidence type="ECO:0000259" key="9">
    <source>
        <dbReference type="PROSITE" id="PS51154"/>
    </source>
</evidence>
<dbReference type="GO" id="GO:0003950">
    <property type="term" value="F:NAD+ poly-ADP-ribosyltransferase activity"/>
    <property type="evidence" value="ECO:0007669"/>
    <property type="project" value="UniProtKB-UniRule"/>
</dbReference>
<dbReference type="SMART" id="SM00506">
    <property type="entry name" value="A1pp"/>
    <property type="match status" value="1"/>
</dbReference>
<dbReference type="InterPro" id="IPR012317">
    <property type="entry name" value="Poly(ADP-ribose)pol_cat_dom"/>
</dbReference>
<dbReference type="PROSITE" id="PS51154">
    <property type="entry name" value="MACRO"/>
    <property type="match status" value="1"/>
</dbReference>
<organism evidence="10 11">
    <name type="scientific">Hucho hucho</name>
    <name type="common">huchen</name>
    <dbReference type="NCBI Taxonomy" id="62062"/>
    <lineage>
        <taxon>Eukaryota</taxon>
        <taxon>Metazoa</taxon>
        <taxon>Chordata</taxon>
        <taxon>Craniata</taxon>
        <taxon>Vertebrata</taxon>
        <taxon>Euteleostomi</taxon>
        <taxon>Actinopterygii</taxon>
        <taxon>Neopterygii</taxon>
        <taxon>Teleostei</taxon>
        <taxon>Protacanthopterygii</taxon>
        <taxon>Salmoniformes</taxon>
        <taxon>Salmonidae</taxon>
        <taxon>Salmoninae</taxon>
        <taxon>Hucho</taxon>
    </lineage>
</organism>
<dbReference type="Ensembl" id="ENSHHUT00000037682.1">
    <property type="protein sequence ID" value="ENSHHUP00000036241.1"/>
    <property type="gene ID" value="ENSHHUG00000022764.1"/>
</dbReference>
<evidence type="ECO:0000256" key="3">
    <source>
        <dbReference type="ARBA" id="ARBA00022679"/>
    </source>
</evidence>
<dbReference type="InterPro" id="IPR043472">
    <property type="entry name" value="Macro_dom-like"/>
</dbReference>
<protein>
    <recommendedName>
        <fullName evidence="7">Poly [ADP-ribose] polymerase</fullName>
        <shortName evidence="7">PARP</shortName>
        <ecNumber evidence="7">2.4.2.-</ecNumber>
    </recommendedName>
</protein>
<dbReference type="PANTHER" id="PTHR14453:SF89">
    <property type="entry name" value="PROTEIN MONO-ADP-RIBOSYLTRANSFERASE PARP14"/>
    <property type="match status" value="1"/>
</dbReference>
<sequence length="396" mass="43720">MLIRSSFDLYNVCLKAGVVNDETATFICGITTYTTEVTLNNQLCFFLQTSFILDQCGPALTYVLHSKFGCTAVLHGVDAGAGALKFKKPGEERFSTQLSKGLKVSVWKDDLTTHKADAVVNAANVNLHHAGGVARAMCDAGGPDIQRESDQYTKLYGKLSTGDAIVAEPGRLPCKKIIHAVELTKTVISILQMLKQEKLQSVAIPAISSGLFNFPLPLCADVIVQTLKEYHDRDYSGAPLEIRLIERIQNPTLWRSLQIKKHDMELRNGHQKNEKRLFHGTCHTNINHINNHGFNRSFAGKNATAFGDGTYFAVGASYSASNTYSRPDHQGQKYMYLCRVLTGDFTAGRHGMTVPPAKSTTTVELYNSVTDNPSGPSIFVVFHDNQAYPEYLITFF</sequence>
<dbReference type="STRING" id="62062.ENSHHUP00000036241"/>
<reference evidence="10" key="3">
    <citation type="submission" date="2025-09" db="UniProtKB">
        <authorList>
            <consortium name="Ensembl"/>
        </authorList>
    </citation>
    <scope>IDENTIFICATION</scope>
</reference>
<evidence type="ECO:0000256" key="4">
    <source>
        <dbReference type="ARBA" id="ARBA00023027"/>
    </source>
</evidence>
<dbReference type="FunFam" id="3.90.228.10:FF:000008">
    <property type="entry name" value="Poly [ADP-ribose] polymerase"/>
    <property type="match status" value="1"/>
</dbReference>
<evidence type="ECO:0000256" key="6">
    <source>
        <dbReference type="ARBA" id="ARBA00024347"/>
    </source>
</evidence>
<dbReference type="GO" id="GO:0005737">
    <property type="term" value="C:cytoplasm"/>
    <property type="evidence" value="ECO:0007669"/>
    <property type="project" value="TreeGrafter"/>
</dbReference>
<reference evidence="10" key="2">
    <citation type="submission" date="2025-08" db="UniProtKB">
        <authorList>
            <consortium name="Ensembl"/>
        </authorList>
    </citation>
    <scope>IDENTIFICATION</scope>
</reference>
<comment type="similarity">
    <text evidence="6">Belongs to the ARTD/PARP family.</text>
</comment>
<dbReference type="Pfam" id="PF01661">
    <property type="entry name" value="Macro"/>
    <property type="match status" value="1"/>
</dbReference>
<evidence type="ECO:0000256" key="2">
    <source>
        <dbReference type="ARBA" id="ARBA00022676"/>
    </source>
</evidence>
<dbReference type="InterPro" id="IPR002589">
    <property type="entry name" value="Macro_dom"/>
</dbReference>